<dbReference type="InterPro" id="IPR051540">
    <property type="entry name" value="S-2-haloacid_dehalogenase"/>
</dbReference>
<proteinExistence type="predicted"/>
<dbReference type="Pfam" id="PF00702">
    <property type="entry name" value="Hydrolase"/>
    <property type="match status" value="1"/>
</dbReference>
<evidence type="ECO:0000313" key="2">
    <source>
        <dbReference type="EMBL" id="CAG2150765.1"/>
    </source>
</evidence>
<name>A0A916IX01_9BURK</name>
<dbReference type="Proteomes" id="UP000672934">
    <property type="component" value="Unassembled WGS sequence"/>
</dbReference>
<protein>
    <submittedName>
        <fullName evidence="2">(S)-2-haloacid dehalogenase 4A</fullName>
        <ecNumber evidence="2">3.8.1.2</ecNumber>
    </submittedName>
</protein>
<organism evidence="2 3">
    <name type="scientific">Cupriavidus yeoncheonensis</name>
    <dbReference type="NCBI Taxonomy" id="1462994"/>
    <lineage>
        <taxon>Bacteria</taxon>
        <taxon>Pseudomonadati</taxon>
        <taxon>Pseudomonadota</taxon>
        <taxon>Betaproteobacteria</taxon>
        <taxon>Burkholderiales</taxon>
        <taxon>Burkholderiaceae</taxon>
        <taxon>Cupriavidus</taxon>
    </lineage>
</organism>
<dbReference type="PANTHER" id="PTHR43316">
    <property type="entry name" value="HYDROLASE, HALOACID DELAHOGENASE-RELATED"/>
    <property type="match status" value="1"/>
</dbReference>
<sequence length="236" mass="26070">MIVVRALLFDTFGTVVDWRGGLISRLEEWGKSRGIDTDWPMLVDGWRMAYPPSMQRVRTGEREWAVLDVLQRESLLSLATALGIKELDDAAADEMVRMWHELPPWPDSVAGLHRLRTRYVIAPLSNGHVALLVRMAKAAGLPWDAIFGADVFRHYKPDAETYLGATALLGCQPHEVMLVASHPSDLDAAAKCGLRTCFVSRPLEYGAGRVVEAIPEAGRFDLMVDGLDELATSLGC</sequence>
<reference evidence="2" key="1">
    <citation type="submission" date="2021-03" db="EMBL/GenBank/DDBJ databases">
        <authorList>
            <person name="Peeters C."/>
        </authorList>
    </citation>
    <scope>NUCLEOTIDE SEQUENCE</scope>
    <source>
        <strain evidence="2">LMG 31506</strain>
    </source>
</reference>
<dbReference type="CDD" id="cd02588">
    <property type="entry name" value="HAD_L2-DEX"/>
    <property type="match status" value="1"/>
</dbReference>
<dbReference type="InterPro" id="IPR036412">
    <property type="entry name" value="HAD-like_sf"/>
</dbReference>
<dbReference type="NCBIfam" id="TIGR01428">
    <property type="entry name" value="HAD_type_II"/>
    <property type="match status" value="1"/>
</dbReference>
<dbReference type="NCBIfam" id="TIGR01493">
    <property type="entry name" value="HAD-SF-IA-v2"/>
    <property type="match status" value="1"/>
</dbReference>
<dbReference type="EMBL" id="CAJPUY010000016">
    <property type="protein sequence ID" value="CAG2150765.1"/>
    <property type="molecule type" value="Genomic_DNA"/>
</dbReference>
<dbReference type="RefSeq" id="WP_211949188.1">
    <property type="nucleotide sequence ID" value="NZ_CAJPUY010000016.1"/>
</dbReference>
<dbReference type="InterPro" id="IPR006439">
    <property type="entry name" value="HAD-SF_hydro_IA"/>
</dbReference>
<gene>
    <name evidence="2" type="primary">hdl IVa</name>
    <name evidence="2" type="ORF">LMG31506_04286</name>
</gene>
<dbReference type="InterPro" id="IPR023214">
    <property type="entry name" value="HAD_sf"/>
</dbReference>
<comment type="caution">
    <text evidence="2">The sequence shown here is derived from an EMBL/GenBank/DDBJ whole genome shotgun (WGS) entry which is preliminary data.</text>
</comment>
<dbReference type="Gene3D" id="1.10.150.750">
    <property type="match status" value="1"/>
</dbReference>
<dbReference type="SUPFAM" id="SSF56784">
    <property type="entry name" value="HAD-like"/>
    <property type="match status" value="1"/>
</dbReference>
<evidence type="ECO:0000313" key="3">
    <source>
        <dbReference type="Proteomes" id="UP000672934"/>
    </source>
</evidence>
<dbReference type="AlphaFoldDB" id="A0A916IX01"/>
<dbReference type="GO" id="GO:0018784">
    <property type="term" value="F:(S)-2-haloacid dehalogenase activity"/>
    <property type="evidence" value="ECO:0007669"/>
    <property type="project" value="UniProtKB-EC"/>
</dbReference>
<dbReference type="EC" id="3.8.1.2" evidence="2"/>
<keyword evidence="1 2" id="KW-0378">Hydrolase</keyword>
<dbReference type="PANTHER" id="PTHR43316:SF3">
    <property type="entry name" value="HALOACID DEHALOGENASE, TYPE II (AFU_ORTHOLOGUE AFUA_2G07750)-RELATED"/>
    <property type="match status" value="1"/>
</dbReference>
<evidence type="ECO:0000256" key="1">
    <source>
        <dbReference type="ARBA" id="ARBA00022801"/>
    </source>
</evidence>
<dbReference type="Gene3D" id="3.40.50.1000">
    <property type="entry name" value="HAD superfamily/HAD-like"/>
    <property type="match status" value="1"/>
</dbReference>
<dbReference type="InterPro" id="IPR006328">
    <property type="entry name" value="2-HAD"/>
</dbReference>
<dbReference type="PRINTS" id="PR00413">
    <property type="entry name" value="HADHALOGNASE"/>
</dbReference>
<keyword evidence="3" id="KW-1185">Reference proteome</keyword>
<accession>A0A916IX01</accession>